<evidence type="ECO:0000256" key="2">
    <source>
        <dbReference type="ARBA" id="ARBA00007273"/>
    </source>
</evidence>
<dbReference type="OrthoDB" id="5598057at2759"/>
<evidence type="ECO:0000256" key="4">
    <source>
        <dbReference type="ARBA" id="ARBA00023163"/>
    </source>
</evidence>
<comment type="similarity">
    <text evidence="2">Belongs to the ETT1 family.</text>
</comment>
<dbReference type="GO" id="GO:0005634">
    <property type="term" value="C:nucleus"/>
    <property type="evidence" value="ECO:0007669"/>
    <property type="project" value="UniProtKB-SubCell"/>
</dbReference>
<evidence type="ECO:0000313" key="7">
    <source>
        <dbReference type="EMBL" id="KAF7729760.1"/>
    </source>
</evidence>
<comment type="subcellular location">
    <subcellularLocation>
        <location evidence="1">Nucleus</location>
    </subcellularLocation>
</comment>
<evidence type="ECO:0000256" key="1">
    <source>
        <dbReference type="ARBA" id="ARBA00004123"/>
    </source>
</evidence>
<dbReference type="PANTHER" id="PTHR28290:SF1">
    <property type="entry name" value="ENHANCER OF TRANSLATION TERMINATION 1"/>
    <property type="match status" value="1"/>
</dbReference>
<keyword evidence="3" id="KW-0805">Transcription regulation</keyword>
<feature type="region of interest" description="Disordered" evidence="6">
    <location>
        <begin position="1"/>
        <end position="31"/>
    </location>
</feature>
<dbReference type="AlphaFoldDB" id="A0A8H7BT77"/>
<evidence type="ECO:0000256" key="6">
    <source>
        <dbReference type="SAM" id="MobiDB-lite"/>
    </source>
</evidence>
<keyword evidence="8" id="KW-1185">Reference proteome</keyword>
<evidence type="ECO:0000313" key="8">
    <source>
        <dbReference type="Proteomes" id="UP000605846"/>
    </source>
</evidence>
<accession>A0A8H7BT77</accession>
<name>A0A8H7BT77_9FUNG</name>
<dbReference type="PANTHER" id="PTHR28290">
    <property type="entry name" value="ENHANCER OF TRANSLATION TERMINATION 1"/>
    <property type="match status" value="1"/>
</dbReference>
<reference evidence="7" key="1">
    <citation type="submission" date="2020-01" db="EMBL/GenBank/DDBJ databases">
        <title>Genome Sequencing of Three Apophysomyces-Like Fungal Strains Confirms a Novel Fungal Genus in the Mucoromycota with divergent Burkholderia-like Endosymbiotic Bacteria.</title>
        <authorList>
            <person name="Stajich J.E."/>
            <person name="Macias A.M."/>
            <person name="Carter-House D."/>
            <person name="Lovett B."/>
            <person name="Kasson L.R."/>
            <person name="Berry K."/>
            <person name="Grigoriev I."/>
            <person name="Chang Y."/>
            <person name="Spatafora J."/>
            <person name="Kasson M.T."/>
        </authorList>
    </citation>
    <scope>NUCLEOTIDE SEQUENCE</scope>
    <source>
        <strain evidence="7">NRRL A-21654</strain>
    </source>
</reference>
<feature type="compositionally biased region" description="Basic residues" evidence="6">
    <location>
        <begin position="1"/>
        <end position="10"/>
    </location>
</feature>
<dbReference type="InterPro" id="IPR024318">
    <property type="entry name" value="Nro1/ETT1"/>
</dbReference>
<keyword evidence="5" id="KW-0539">Nucleus</keyword>
<keyword evidence="4" id="KW-0804">Transcription</keyword>
<dbReference type="EMBL" id="JABAYA010000022">
    <property type="protein sequence ID" value="KAF7729760.1"/>
    <property type="molecule type" value="Genomic_DNA"/>
</dbReference>
<organism evidence="7 8">
    <name type="scientific">Apophysomyces ossiformis</name>
    <dbReference type="NCBI Taxonomy" id="679940"/>
    <lineage>
        <taxon>Eukaryota</taxon>
        <taxon>Fungi</taxon>
        <taxon>Fungi incertae sedis</taxon>
        <taxon>Mucoromycota</taxon>
        <taxon>Mucoromycotina</taxon>
        <taxon>Mucoromycetes</taxon>
        <taxon>Mucorales</taxon>
        <taxon>Mucorineae</taxon>
        <taxon>Mucoraceae</taxon>
        <taxon>Apophysomyces</taxon>
    </lineage>
</organism>
<evidence type="ECO:0000256" key="3">
    <source>
        <dbReference type="ARBA" id="ARBA00023015"/>
    </source>
</evidence>
<evidence type="ECO:0000256" key="5">
    <source>
        <dbReference type="ARBA" id="ARBA00023242"/>
    </source>
</evidence>
<dbReference type="Proteomes" id="UP000605846">
    <property type="component" value="Unassembled WGS sequence"/>
</dbReference>
<protein>
    <submittedName>
        <fullName evidence="7">Ihnibitor of Brome mosaic virus</fullName>
    </submittedName>
</protein>
<dbReference type="Pfam" id="PF12753">
    <property type="entry name" value="Nro1"/>
    <property type="match status" value="1"/>
</dbReference>
<comment type="caution">
    <text evidence="7">The sequence shown here is derived from an EMBL/GenBank/DDBJ whole genome shotgun (WGS) entry which is preliminary data.</text>
</comment>
<sequence>MAAEKKRPRGLKSSAGLKSAKKTKVDQDISEVPENAQTVVLDKEVEEGDEVGEAAALLESALEKVEKNPSEALALLRGTVHESDRILRNWSGEQSLPPKFYFTYGSALYELGRLTEDEEFDAYLEAAEERLQDGLDHAKENENEEHLQDINRIKVTLGKIQIVKAASKVDFDEVTDDVQNAFNMIDQSLEASQLSNAQKVELAAVINNHGSLYTKLDARERFREWADNLLCDVLKGIVRSKTGRKEQRVKQLVADDSSNVQAMIQLAYCKRSMVDYWLDQIDQQEDNDERSENEEDNKKAYEAVLLCKKHLMQAYDILENDHNLTPEIVTDLAEVILNEANLLSEEKEQSERYNEAVEYIRKAQSIASEDYNLPEDLESFLKEFEAN</sequence>
<proteinExistence type="inferred from homology"/>
<dbReference type="GO" id="GO:2000640">
    <property type="term" value="P:positive regulation of SREBP signaling pathway"/>
    <property type="evidence" value="ECO:0007669"/>
    <property type="project" value="TreeGrafter"/>
</dbReference>
<gene>
    <name evidence="7" type="primary">ETT1</name>
    <name evidence="7" type="ORF">EC973_003838</name>
</gene>